<keyword evidence="3" id="KW-1185">Reference proteome</keyword>
<evidence type="ECO:0000313" key="3">
    <source>
        <dbReference type="Proteomes" id="UP000028525"/>
    </source>
</evidence>
<gene>
    <name evidence="2" type="ORF">IO98_06895</name>
</gene>
<dbReference type="EMBL" id="JPME01000010">
    <property type="protein sequence ID" value="KEZ90506.1"/>
    <property type="molecule type" value="Genomic_DNA"/>
</dbReference>
<name>A0A084JNH2_9FIRM</name>
<sequence length="73" mass="8298">MKEICECADAFVQKCSIKDFALLKICLCAVGIMVGLSIPEKKRKWPLMAAGFVFIFSYILIMAKFVKICMDER</sequence>
<comment type="caution">
    <text evidence="2">The sequence shown here is derived from an EMBL/GenBank/DDBJ whole genome shotgun (WGS) entry which is preliminary data.</text>
</comment>
<dbReference type="Proteomes" id="UP000028525">
    <property type="component" value="Unassembled WGS sequence"/>
</dbReference>
<proteinExistence type="predicted"/>
<evidence type="ECO:0008006" key="4">
    <source>
        <dbReference type="Google" id="ProtNLM"/>
    </source>
</evidence>
<feature type="transmembrane region" description="Helical" evidence="1">
    <location>
        <begin position="21"/>
        <end position="39"/>
    </location>
</feature>
<evidence type="ECO:0000313" key="2">
    <source>
        <dbReference type="EMBL" id="KEZ90506.1"/>
    </source>
</evidence>
<dbReference type="RefSeq" id="WP_038279507.1">
    <property type="nucleotide sequence ID" value="NZ_JPME01000010.1"/>
</dbReference>
<dbReference type="AlphaFoldDB" id="A0A084JNH2"/>
<protein>
    <recommendedName>
        <fullName evidence="4">Permease of phosphate ABC transporter</fullName>
    </recommendedName>
</protein>
<accession>A0A084JNH2</accession>
<keyword evidence="1" id="KW-1133">Transmembrane helix</keyword>
<feature type="transmembrane region" description="Helical" evidence="1">
    <location>
        <begin position="45"/>
        <end position="66"/>
    </location>
</feature>
<keyword evidence="1" id="KW-0812">Transmembrane</keyword>
<organism evidence="2 3">
    <name type="scientific">Lacrimispora celerecrescens</name>
    <dbReference type="NCBI Taxonomy" id="29354"/>
    <lineage>
        <taxon>Bacteria</taxon>
        <taxon>Bacillati</taxon>
        <taxon>Bacillota</taxon>
        <taxon>Clostridia</taxon>
        <taxon>Lachnospirales</taxon>
        <taxon>Lachnospiraceae</taxon>
        <taxon>Lacrimispora</taxon>
    </lineage>
</organism>
<evidence type="ECO:0000256" key="1">
    <source>
        <dbReference type="SAM" id="Phobius"/>
    </source>
</evidence>
<dbReference type="OrthoDB" id="1852077at2"/>
<keyword evidence="1" id="KW-0472">Membrane</keyword>
<dbReference type="STRING" id="29354.IO98_06895"/>
<reference evidence="2 3" key="1">
    <citation type="submission" date="2014-07" db="EMBL/GenBank/DDBJ databases">
        <title>Draft genome of Clostridium celerecrescens 152B isolated from sediments associated with methane hydrate from Krishna Godavari basin.</title>
        <authorList>
            <person name="Honkalas V.S."/>
            <person name="Dabir A.P."/>
            <person name="Arora P."/>
            <person name="Dhakephalkar P.K."/>
        </authorList>
    </citation>
    <scope>NUCLEOTIDE SEQUENCE [LARGE SCALE GENOMIC DNA]</scope>
    <source>
        <strain evidence="2 3">152B</strain>
    </source>
</reference>